<accession>A0A9W7CGR0</accession>
<evidence type="ECO:0000259" key="3">
    <source>
        <dbReference type="PROSITE" id="PS50072"/>
    </source>
</evidence>
<dbReference type="SUPFAM" id="SSF75217">
    <property type="entry name" value="alpha/beta knot"/>
    <property type="match status" value="1"/>
</dbReference>
<dbReference type="InterPro" id="IPR029026">
    <property type="entry name" value="tRNA_m1G_MTases_N"/>
</dbReference>
<dbReference type="Pfam" id="PF00160">
    <property type="entry name" value="Pro_isomerase"/>
    <property type="match status" value="1"/>
</dbReference>
<comment type="caution">
    <text evidence="4">The sequence shown here is derived from an EMBL/GenBank/DDBJ whole genome shotgun (WGS) entry which is preliminary data.</text>
</comment>
<dbReference type="EMBL" id="BRXZ01000113">
    <property type="protein sequence ID" value="GMI05400.1"/>
    <property type="molecule type" value="Genomic_DNA"/>
</dbReference>
<dbReference type="GO" id="GO:0003755">
    <property type="term" value="F:peptidyl-prolyl cis-trans isomerase activity"/>
    <property type="evidence" value="ECO:0007669"/>
    <property type="project" value="InterPro"/>
</dbReference>
<dbReference type="InterPro" id="IPR044666">
    <property type="entry name" value="Cyclophilin_A-like"/>
</dbReference>
<organism evidence="4 5">
    <name type="scientific">Triparma retinervis</name>
    <dbReference type="NCBI Taxonomy" id="2557542"/>
    <lineage>
        <taxon>Eukaryota</taxon>
        <taxon>Sar</taxon>
        <taxon>Stramenopiles</taxon>
        <taxon>Ochrophyta</taxon>
        <taxon>Bolidophyceae</taxon>
        <taxon>Parmales</taxon>
        <taxon>Triparmaceae</taxon>
        <taxon>Triparma</taxon>
    </lineage>
</organism>
<gene>
    <name evidence="4" type="ORF">TrRE_jg3163</name>
</gene>
<keyword evidence="2" id="KW-0539">Nucleus</keyword>
<keyword evidence="5" id="KW-1185">Reference proteome</keyword>
<comment type="subcellular location">
    <subcellularLocation>
        <location evidence="1">Nucleus</location>
    </subcellularLocation>
</comment>
<dbReference type="Proteomes" id="UP001165082">
    <property type="component" value="Unassembled WGS sequence"/>
</dbReference>
<sequence length="304" mass="33411">MMKRTLQRFHSSPLSKYLLAGMEQSGISAPPRLTYLPGRNSLLRFLRNFSSSDPGSEAYTKILPNPGGPVGIIKALRGEGKGGYLAFAVGPERGWTGGEVEEFRGGGWREVGMGGECIRAENAAEGETKIKMNLINTSSGAPLTLTGTLKRSWSPNGYDHFLNLISSSYYVNSPIFRVIPGFIAQFGLNPDPKETEKYKRSIQDDPKGAGPGNKKFTLTFATAGPNTRTTQIFINYNDNLFLDNQGFTPFGYLDSFAVEEIYNGYGEGAPRGKGPDQNAMRFKGEEYMKSFPKMTRIQSIEVVP</sequence>
<dbReference type="Pfam" id="PF04452">
    <property type="entry name" value="Methyltrans_RNA"/>
    <property type="match status" value="1"/>
</dbReference>
<reference evidence="4" key="1">
    <citation type="submission" date="2022-07" db="EMBL/GenBank/DDBJ databases">
        <title>Genome analysis of Parmales, a sister group of diatoms, reveals the evolutionary specialization of diatoms from phago-mixotrophs to photoautotrophs.</title>
        <authorList>
            <person name="Ban H."/>
            <person name="Sato S."/>
            <person name="Yoshikawa S."/>
            <person name="Kazumasa Y."/>
            <person name="Nakamura Y."/>
            <person name="Ichinomiya M."/>
            <person name="Saitoh K."/>
            <person name="Sato N."/>
            <person name="Blanc-Mathieu R."/>
            <person name="Endo H."/>
            <person name="Kuwata A."/>
            <person name="Ogata H."/>
        </authorList>
    </citation>
    <scope>NUCLEOTIDE SEQUENCE</scope>
</reference>
<dbReference type="PROSITE" id="PS50072">
    <property type="entry name" value="CSA_PPIASE_2"/>
    <property type="match status" value="1"/>
</dbReference>
<evidence type="ECO:0000313" key="5">
    <source>
        <dbReference type="Proteomes" id="UP001165082"/>
    </source>
</evidence>
<name>A0A9W7CGR0_9STRA</name>
<protein>
    <recommendedName>
        <fullName evidence="3">PPIase cyclophilin-type domain-containing protein</fullName>
    </recommendedName>
</protein>
<dbReference type="Gene3D" id="2.40.100.10">
    <property type="entry name" value="Cyclophilin-like"/>
    <property type="match status" value="1"/>
</dbReference>
<dbReference type="AlphaFoldDB" id="A0A9W7CGR0"/>
<evidence type="ECO:0000256" key="2">
    <source>
        <dbReference type="ARBA" id="ARBA00023242"/>
    </source>
</evidence>
<dbReference type="PANTHER" id="PTHR45625:SF6">
    <property type="entry name" value="SPLICEOSOME-ASSOCIATED PROTEIN CWC27 HOMOLOG"/>
    <property type="match status" value="1"/>
</dbReference>
<dbReference type="SUPFAM" id="SSF50891">
    <property type="entry name" value="Cyclophilin-like"/>
    <property type="match status" value="1"/>
</dbReference>
<dbReference type="GO" id="GO:0071013">
    <property type="term" value="C:catalytic step 2 spliceosome"/>
    <property type="evidence" value="ECO:0007669"/>
    <property type="project" value="TreeGrafter"/>
</dbReference>
<evidence type="ECO:0000256" key="1">
    <source>
        <dbReference type="ARBA" id="ARBA00004123"/>
    </source>
</evidence>
<feature type="domain" description="PPIase cyclophilin-type" evidence="3">
    <location>
        <begin position="154"/>
        <end position="253"/>
    </location>
</feature>
<proteinExistence type="predicted"/>
<dbReference type="Gene3D" id="3.40.1280.10">
    <property type="match status" value="1"/>
</dbReference>
<evidence type="ECO:0000313" key="4">
    <source>
        <dbReference type="EMBL" id="GMI05400.1"/>
    </source>
</evidence>
<dbReference type="InterPro" id="IPR002130">
    <property type="entry name" value="Cyclophilin-type_PPIase_dom"/>
</dbReference>
<dbReference type="OrthoDB" id="423037at2759"/>
<dbReference type="PANTHER" id="PTHR45625">
    <property type="entry name" value="PEPTIDYL-PROLYL CIS-TRANS ISOMERASE-RELATED"/>
    <property type="match status" value="1"/>
</dbReference>
<dbReference type="InterPro" id="IPR029000">
    <property type="entry name" value="Cyclophilin-like_dom_sf"/>
</dbReference>
<dbReference type="InterPro" id="IPR029028">
    <property type="entry name" value="Alpha/beta_knot_MTases"/>
</dbReference>
<dbReference type="InterPro" id="IPR046886">
    <property type="entry name" value="RsmE_MTase_dom"/>
</dbReference>